<dbReference type="EMBL" id="KN834588">
    <property type="protein sequence ID" value="KIK10543.1"/>
    <property type="molecule type" value="Genomic_DNA"/>
</dbReference>
<reference evidence="3" key="2">
    <citation type="submission" date="2015-01" db="EMBL/GenBank/DDBJ databases">
        <title>Evolutionary Origins and Diversification of the Mycorrhizal Mutualists.</title>
        <authorList>
            <consortium name="DOE Joint Genome Institute"/>
            <consortium name="Mycorrhizal Genomics Consortium"/>
            <person name="Kohler A."/>
            <person name="Kuo A."/>
            <person name="Nagy L.G."/>
            <person name="Floudas D."/>
            <person name="Copeland A."/>
            <person name="Barry K.W."/>
            <person name="Cichocki N."/>
            <person name="Veneault-Fourrey C."/>
            <person name="LaButti K."/>
            <person name="Lindquist E.A."/>
            <person name="Lipzen A."/>
            <person name="Lundell T."/>
            <person name="Morin E."/>
            <person name="Murat C."/>
            <person name="Riley R."/>
            <person name="Ohm R."/>
            <person name="Sun H."/>
            <person name="Tunlid A."/>
            <person name="Henrissat B."/>
            <person name="Grigoriev I.V."/>
            <person name="Hibbett D.S."/>
            <person name="Martin F."/>
        </authorList>
    </citation>
    <scope>NUCLEOTIDE SEQUENCE [LARGE SCALE GENOMIC DNA]</scope>
    <source>
        <strain evidence="3">441</strain>
    </source>
</reference>
<keyword evidence="1" id="KW-0472">Membrane</keyword>
<dbReference type="AlphaFoldDB" id="A0A0C9YRA8"/>
<keyword evidence="3" id="KW-1185">Reference proteome</keyword>
<dbReference type="HOGENOM" id="CLU_2198010_0_0_1"/>
<feature type="transmembrane region" description="Helical" evidence="1">
    <location>
        <begin position="61"/>
        <end position="80"/>
    </location>
</feature>
<sequence length="108" mass="12746">MSIRHVGECFQRSNETISWYVHLTEHKSFLTITMSLVQYVCMPTSDAIQPEIGKNSRFWPFFKDVISALFLVVIFTSYLHCLSSKWSLTYFHLIFHLICYLLLLFPAF</sequence>
<feature type="transmembrane region" description="Helical" evidence="1">
    <location>
        <begin position="86"/>
        <end position="105"/>
    </location>
</feature>
<evidence type="ECO:0000256" key="1">
    <source>
        <dbReference type="SAM" id="Phobius"/>
    </source>
</evidence>
<organism evidence="2 3">
    <name type="scientific">Pisolithus microcarpus 441</name>
    <dbReference type="NCBI Taxonomy" id="765257"/>
    <lineage>
        <taxon>Eukaryota</taxon>
        <taxon>Fungi</taxon>
        <taxon>Dikarya</taxon>
        <taxon>Basidiomycota</taxon>
        <taxon>Agaricomycotina</taxon>
        <taxon>Agaricomycetes</taxon>
        <taxon>Agaricomycetidae</taxon>
        <taxon>Boletales</taxon>
        <taxon>Sclerodermatineae</taxon>
        <taxon>Pisolithaceae</taxon>
        <taxon>Pisolithus</taxon>
    </lineage>
</organism>
<evidence type="ECO:0000313" key="2">
    <source>
        <dbReference type="EMBL" id="KIK10543.1"/>
    </source>
</evidence>
<gene>
    <name evidence="2" type="ORF">PISMIDRAFT_124272</name>
</gene>
<protein>
    <submittedName>
        <fullName evidence="2">Uncharacterized protein</fullName>
    </submittedName>
</protein>
<name>A0A0C9YRA8_9AGAM</name>
<evidence type="ECO:0000313" key="3">
    <source>
        <dbReference type="Proteomes" id="UP000054018"/>
    </source>
</evidence>
<keyword evidence="1" id="KW-1133">Transmembrane helix</keyword>
<keyword evidence="1" id="KW-0812">Transmembrane</keyword>
<accession>A0A0C9YRA8</accession>
<reference evidence="2 3" key="1">
    <citation type="submission" date="2014-04" db="EMBL/GenBank/DDBJ databases">
        <authorList>
            <consortium name="DOE Joint Genome Institute"/>
            <person name="Kuo A."/>
            <person name="Kohler A."/>
            <person name="Costa M.D."/>
            <person name="Nagy L.G."/>
            <person name="Floudas D."/>
            <person name="Copeland A."/>
            <person name="Barry K.W."/>
            <person name="Cichocki N."/>
            <person name="Veneault-Fourrey C."/>
            <person name="LaButti K."/>
            <person name="Lindquist E.A."/>
            <person name="Lipzen A."/>
            <person name="Lundell T."/>
            <person name="Morin E."/>
            <person name="Murat C."/>
            <person name="Sun H."/>
            <person name="Tunlid A."/>
            <person name="Henrissat B."/>
            <person name="Grigoriev I.V."/>
            <person name="Hibbett D.S."/>
            <person name="Martin F."/>
            <person name="Nordberg H.P."/>
            <person name="Cantor M.N."/>
            <person name="Hua S.X."/>
        </authorList>
    </citation>
    <scope>NUCLEOTIDE SEQUENCE [LARGE SCALE GENOMIC DNA]</scope>
    <source>
        <strain evidence="2 3">441</strain>
    </source>
</reference>
<dbReference type="Proteomes" id="UP000054018">
    <property type="component" value="Unassembled WGS sequence"/>
</dbReference>
<proteinExistence type="predicted"/>